<dbReference type="InterPro" id="IPR009057">
    <property type="entry name" value="Homeodomain-like_sf"/>
</dbReference>
<dbReference type="RefSeq" id="WP_052239696.1">
    <property type="nucleotide sequence ID" value="NZ_JTJZ01000012.1"/>
</dbReference>
<dbReference type="PANTHER" id="PTHR47506:SF6">
    <property type="entry name" value="HTH-TYPE TRANSCRIPTIONAL REPRESSOR NEMR"/>
    <property type="match status" value="1"/>
</dbReference>
<comment type="caution">
    <text evidence="6">The sequence shown here is derived from an EMBL/GenBank/DDBJ whole genome shotgun (WGS) entry which is preliminary data.</text>
</comment>
<dbReference type="Gene3D" id="1.10.357.10">
    <property type="entry name" value="Tetracycline Repressor, domain 2"/>
    <property type="match status" value="1"/>
</dbReference>
<evidence type="ECO:0000256" key="1">
    <source>
        <dbReference type="ARBA" id="ARBA00023015"/>
    </source>
</evidence>
<evidence type="ECO:0000256" key="3">
    <source>
        <dbReference type="ARBA" id="ARBA00023163"/>
    </source>
</evidence>
<dbReference type="SUPFAM" id="SSF46689">
    <property type="entry name" value="Homeodomain-like"/>
    <property type="match status" value="1"/>
</dbReference>
<evidence type="ECO:0000313" key="6">
    <source>
        <dbReference type="EMBL" id="KHS53990.1"/>
    </source>
</evidence>
<keyword evidence="2 4" id="KW-0238">DNA-binding</keyword>
<reference evidence="6 7" key="1">
    <citation type="submission" date="2014-11" db="EMBL/GenBank/DDBJ databases">
        <title>Draft Genome Sequence of Brevibacterium linens AE038-8.</title>
        <authorList>
            <person name="Maizel D."/>
            <person name="Utturkar S.M."/>
            <person name="Brown S.D."/>
            <person name="Ferrero M."/>
            <person name="Rosen B.P."/>
        </authorList>
    </citation>
    <scope>NUCLEOTIDE SEQUENCE [LARGE SCALE GENOMIC DNA]</scope>
    <source>
        <strain evidence="6 7">AE038-8</strain>
    </source>
</reference>
<evidence type="ECO:0000313" key="7">
    <source>
        <dbReference type="Proteomes" id="UP000031488"/>
    </source>
</evidence>
<dbReference type="PROSITE" id="PS50977">
    <property type="entry name" value="HTH_TETR_2"/>
    <property type="match status" value="1"/>
</dbReference>
<dbReference type="SUPFAM" id="SSF48498">
    <property type="entry name" value="Tetracyclin repressor-like, C-terminal domain"/>
    <property type="match status" value="1"/>
</dbReference>
<dbReference type="GO" id="GO:0003677">
    <property type="term" value="F:DNA binding"/>
    <property type="evidence" value="ECO:0007669"/>
    <property type="project" value="UniProtKB-UniRule"/>
</dbReference>
<sequence>MPRPKAISDEAVLASVMRLVQRIGPENFTLAAAGQASGLSPSTLVQRYGSKRELLLAADRHAVERWVGGMDEATDGSALDRLVAGIVQSIDADTTATEMANSVSLLQIGLADDEFHASTKAGATRLHVKIVERLSEAESGGELRRGVELDALAEMIEVTYHGGMIHWAIHRDGLLVSSLKEKFLHLLQPYRT</sequence>
<proteinExistence type="predicted"/>
<dbReference type="PATRIC" id="fig|1703.6.peg.336"/>
<dbReference type="OrthoDB" id="4746440at2"/>
<keyword evidence="3" id="KW-0804">Transcription</keyword>
<keyword evidence="7" id="KW-1185">Reference proteome</keyword>
<keyword evidence="1" id="KW-0805">Transcription regulation</keyword>
<protein>
    <recommendedName>
        <fullName evidence="5">HTH tetR-type domain-containing protein</fullName>
    </recommendedName>
</protein>
<accession>A0A0B9AXB2</accession>
<evidence type="ECO:0000256" key="2">
    <source>
        <dbReference type="ARBA" id="ARBA00023125"/>
    </source>
</evidence>
<dbReference type="InterPro" id="IPR001647">
    <property type="entry name" value="HTH_TetR"/>
</dbReference>
<dbReference type="Proteomes" id="UP000031488">
    <property type="component" value="Unassembled WGS sequence"/>
</dbReference>
<feature type="DNA-binding region" description="H-T-H motif" evidence="4">
    <location>
        <begin position="29"/>
        <end position="48"/>
    </location>
</feature>
<name>A0A0B9AXB2_BRELN</name>
<evidence type="ECO:0000256" key="4">
    <source>
        <dbReference type="PROSITE-ProRule" id="PRU00335"/>
    </source>
</evidence>
<organism evidence="6 7">
    <name type="scientific">Brevibacterium linens</name>
    <dbReference type="NCBI Taxonomy" id="1703"/>
    <lineage>
        <taxon>Bacteria</taxon>
        <taxon>Bacillati</taxon>
        <taxon>Actinomycetota</taxon>
        <taxon>Actinomycetes</taxon>
        <taxon>Micrococcales</taxon>
        <taxon>Brevibacteriaceae</taxon>
        <taxon>Brevibacterium</taxon>
    </lineage>
</organism>
<dbReference type="PANTHER" id="PTHR47506">
    <property type="entry name" value="TRANSCRIPTIONAL REGULATORY PROTEIN"/>
    <property type="match status" value="1"/>
</dbReference>
<evidence type="ECO:0000259" key="5">
    <source>
        <dbReference type="PROSITE" id="PS50977"/>
    </source>
</evidence>
<gene>
    <name evidence="6" type="ORF">AE0388_0451</name>
</gene>
<dbReference type="AlphaFoldDB" id="A0A0B9AXB2"/>
<dbReference type="EMBL" id="JTJZ01000012">
    <property type="protein sequence ID" value="KHS53990.1"/>
    <property type="molecule type" value="Genomic_DNA"/>
</dbReference>
<feature type="domain" description="HTH tetR-type" evidence="5">
    <location>
        <begin position="6"/>
        <end position="66"/>
    </location>
</feature>
<dbReference type="InterPro" id="IPR036271">
    <property type="entry name" value="Tet_transcr_reg_TetR-rel_C_sf"/>
</dbReference>